<dbReference type="Gene3D" id="3.30.1360.120">
    <property type="entry name" value="Probable tRNA modification gtpase trme, domain 1"/>
    <property type="match status" value="1"/>
</dbReference>
<evidence type="ECO:0000259" key="7">
    <source>
        <dbReference type="Pfam" id="PF10396"/>
    </source>
</evidence>
<organism evidence="9">
    <name type="scientific">Rosellinia necatrix</name>
    <name type="common">White root-rot fungus</name>
    <dbReference type="NCBI Taxonomy" id="77044"/>
    <lineage>
        <taxon>Eukaryota</taxon>
        <taxon>Fungi</taxon>
        <taxon>Dikarya</taxon>
        <taxon>Ascomycota</taxon>
        <taxon>Pezizomycotina</taxon>
        <taxon>Sordariomycetes</taxon>
        <taxon>Xylariomycetidae</taxon>
        <taxon>Xylariales</taxon>
        <taxon>Xylariaceae</taxon>
        <taxon>Rosellinia</taxon>
    </lineage>
</organism>
<dbReference type="Pfam" id="PF10396">
    <property type="entry name" value="TrmE_N"/>
    <property type="match status" value="1"/>
</dbReference>
<evidence type="ECO:0000313" key="10">
    <source>
        <dbReference type="Proteomes" id="UP000054516"/>
    </source>
</evidence>
<keyword evidence="4" id="KW-0547">Nucleotide-binding</keyword>
<reference evidence="9" key="1">
    <citation type="submission" date="2016-03" db="EMBL/GenBank/DDBJ databases">
        <title>Draft genome sequence of Rosellinia necatrix.</title>
        <authorList>
            <person name="Kanematsu S."/>
        </authorList>
    </citation>
    <scope>NUCLEOTIDE SEQUENCE [LARGE SCALE GENOMIC DNA]</scope>
    <source>
        <strain evidence="9">W97</strain>
    </source>
</reference>
<keyword evidence="5" id="KW-0342">GTP-binding</keyword>
<accession>A0A1W2TT49</accession>
<dbReference type="InterPro" id="IPR018948">
    <property type="entry name" value="GTP-bd_TrmE_N"/>
</dbReference>
<name>A0A1W2TT49_ROSNE</name>
<keyword evidence="3" id="KW-0819">tRNA processing</keyword>
<dbReference type="STRING" id="77044.A0A1W2TT49"/>
<dbReference type="Pfam" id="PF01926">
    <property type="entry name" value="MMR_HSR1"/>
    <property type="match status" value="1"/>
</dbReference>
<dbReference type="Gene3D" id="3.40.50.300">
    <property type="entry name" value="P-loop containing nucleotide triphosphate hydrolases"/>
    <property type="match status" value="1"/>
</dbReference>
<dbReference type="InterPro" id="IPR025867">
    <property type="entry name" value="MnmE_helical"/>
</dbReference>
<evidence type="ECO:0000256" key="1">
    <source>
        <dbReference type="ARBA" id="ARBA00004173"/>
    </source>
</evidence>
<dbReference type="InterPro" id="IPR004520">
    <property type="entry name" value="GTPase_MnmE"/>
</dbReference>
<dbReference type="InterPro" id="IPR027368">
    <property type="entry name" value="MnmE_dom2"/>
</dbReference>
<keyword evidence="10" id="KW-1185">Reference proteome</keyword>
<protein>
    <submittedName>
        <fullName evidence="9">Putative tRNA modification GTPase</fullName>
    </submittedName>
</protein>
<dbReference type="CDD" id="cd14858">
    <property type="entry name" value="TrmE_N"/>
    <property type="match status" value="1"/>
</dbReference>
<dbReference type="Gene3D" id="1.20.120.430">
    <property type="entry name" value="tRNA modification GTPase MnmE domain 2"/>
    <property type="match status" value="1"/>
</dbReference>
<dbReference type="InterPro" id="IPR031168">
    <property type="entry name" value="G_TrmE"/>
</dbReference>
<dbReference type="SUPFAM" id="SSF116878">
    <property type="entry name" value="TrmE connector domain"/>
    <property type="match status" value="1"/>
</dbReference>
<comment type="similarity">
    <text evidence="2">Belongs to the TRAFAC class TrmE-Era-EngA-EngB-Septin-like GTPase superfamily. TrmE GTPase family.</text>
</comment>
<evidence type="ECO:0000256" key="2">
    <source>
        <dbReference type="ARBA" id="ARBA00011043"/>
    </source>
</evidence>
<comment type="subcellular location">
    <subcellularLocation>
        <location evidence="1">Mitochondrion</location>
    </subcellularLocation>
</comment>
<dbReference type="InterPro" id="IPR027417">
    <property type="entry name" value="P-loop_NTPase"/>
</dbReference>
<dbReference type="OrthoDB" id="188276at2759"/>
<dbReference type="GO" id="GO:0005739">
    <property type="term" value="C:mitochondrion"/>
    <property type="evidence" value="ECO:0007669"/>
    <property type="project" value="UniProtKB-SubCell"/>
</dbReference>
<dbReference type="InterPro" id="IPR027266">
    <property type="entry name" value="TrmE/GcvT-like"/>
</dbReference>
<evidence type="ECO:0000259" key="6">
    <source>
        <dbReference type="Pfam" id="PF01926"/>
    </source>
</evidence>
<dbReference type="PANTHER" id="PTHR42714">
    <property type="entry name" value="TRNA MODIFICATION GTPASE GTPBP3"/>
    <property type="match status" value="1"/>
</dbReference>
<dbReference type="HAMAP" id="MF_00379">
    <property type="entry name" value="GTPase_MnmE"/>
    <property type="match status" value="1"/>
</dbReference>
<dbReference type="Proteomes" id="UP000054516">
    <property type="component" value="Unassembled WGS sequence"/>
</dbReference>
<dbReference type="GO" id="GO:0005525">
    <property type="term" value="F:GTP binding"/>
    <property type="evidence" value="ECO:0007669"/>
    <property type="project" value="UniProtKB-KW"/>
</dbReference>
<dbReference type="PANTHER" id="PTHR42714:SF2">
    <property type="entry name" value="TRNA MODIFICATION GTPASE GTPBP3, MITOCHONDRIAL"/>
    <property type="match status" value="1"/>
</dbReference>
<evidence type="ECO:0000256" key="5">
    <source>
        <dbReference type="ARBA" id="ARBA00023134"/>
    </source>
</evidence>
<dbReference type="Pfam" id="PF12631">
    <property type="entry name" value="MnmE_helical"/>
    <property type="match status" value="1"/>
</dbReference>
<evidence type="ECO:0000259" key="8">
    <source>
        <dbReference type="Pfam" id="PF12631"/>
    </source>
</evidence>
<gene>
    <name evidence="9" type="ORF">SAMD00023353_7400280</name>
</gene>
<sequence>MHRIVARRTPVQALYLRCYRTAVIENAAGSVIAQGGRRAFEVPSHQTTTTRRRRGYHTPSPAVSTFGSHHDTIYALSSAHGKAGIAVIRISGPSCTQIYHALCPRKKAPKPRYATLRTLFLPGTQAAEVLDPSALVLYFPAPQTVTGEDVLELHVHGGSATVKAVLSAIATCTSGDGPVRYAEPGEFTRRAFANDRLDLAQVEALSETLAAETEQQRRAAVRGSSGSLGRTYEDWRRRLLAARAEMEALIDFQEDQHFDESPAALVGNVSRQVEDILRSIRVHESAGQRTELLRNGIQVALLGPPNAGKSSLMNLVVGREASIVSGESGTTRDIVEAHLDIRGYLCTFADTAGFRTATNATTTSGPPINATHHHPETKIGAVEEEGIRRARERAAQSDVIIVLASVEEDTAAATAAAAAATVRDAVGGYEIRHDLETLQLAAACPQRLVLINKTDSVPQAHLGPLVHKFRQEVLRGVPGLGDITPTLVSCKEAQDQSSDRPDPGGVRAVADQLALAFQNMTSLPANLQDLHGVTERQRQLLMQCRHSLEEYGEVAGTVTGAGDEGEGEGEGEEGARDIDLTMAAEHLRSAASSLGRITGRGEAGDVEEILGVIFEKFCVGK</sequence>
<dbReference type="GO" id="GO:0002098">
    <property type="term" value="P:tRNA wobble uridine modification"/>
    <property type="evidence" value="ECO:0007669"/>
    <property type="project" value="TreeGrafter"/>
</dbReference>
<dbReference type="AlphaFoldDB" id="A0A1W2TT49"/>
<dbReference type="OMA" id="VQIGFHI"/>
<proteinExistence type="inferred from homology"/>
<feature type="domain" description="MnmE helical" evidence="8">
    <location>
        <begin position="199"/>
        <end position="618"/>
    </location>
</feature>
<evidence type="ECO:0000313" key="9">
    <source>
        <dbReference type="EMBL" id="GAP91729.1"/>
    </source>
</evidence>
<dbReference type="InterPro" id="IPR006073">
    <property type="entry name" value="GTP-bd"/>
</dbReference>
<dbReference type="SUPFAM" id="SSF52540">
    <property type="entry name" value="P-loop containing nucleoside triphosphate hydrolases"/>
    <property type="match status" value="1"/>
</dbReference>
<dbReference type="CDD" id="cd04164">
    <property type="entry name" value="trmE"/>
    <property type="match status" value="1"/>
</dbReference>
<dbReference type="GO" id="GO:0030488">
    <property type="term" value="P:tRNA methylation"/>
    <property type="evidence" value="ECO:0007669"/>
    <property type="project" value="TreeGrafter"/>
</dbReference>
<dbReference type="EMBL" id="DF977519">
    <property type="protein sequence ID" value="GAP91729.1"/>
    <property type="molecule type" value="Genomic_DNA"/>
</dbReference>
<dbReference type="FunFam" id="3.30.1360.120:FF:000007">
    <property type="entry name" value="tRNA modification GTPase GTPBP3, mitochondrial"/>
    <property type="match status" value="1"/>
</dbReference>
<evidence type="ECO:0000256" key="3">
    <source>
        <dbReference type="ARBA" id="ARBA00022694"/>
    </source>
</evidence>
<dbReference type="SUPFAM" id="SSF103025">
    <property type="entry name" value="Folate-binding domain"/>
    <property type="match status" value="1"/>
</dbReference>
<evidence type="ECO:0000256" key="4">
    <source>
        <dbReference type="ARBA" id="ARBA00022741"/>
    </source>
</evidence>
<feature type="domain" description="G" evidence="6">
    <location>
        <begin position="298"/>
        <end position="409"/>
    </location>
</feature>
<feature type="domain" description="GTP-binding protein TrmE N-terminal" evidence="7">
    <location>
        <begin position="72"/>
        <end position="196"/>
    </location>
</feature>
<dbReference type="GO" id="GO:0003924">
    <property type="term" value="F:GTPase activity"/>
    <property type="evidence" value="ECO:0007669"/>
    <property type="project" value="InterPro"/>
</dbReference>